<evidence type="ECO:0000313" key="2">
    <source>
        <dbReference type="EMBL" id="ODJ85679.1"/>
    </source>
</evidence>
<keyword evidence="1" id="KW-0472">Membrane</keyword>
<gene>
    <name evidence="2" type="ORF">CODIS_41020</name>
</gene>
<keyword evidence="1" id="KW-0812">Transmembrane</keyword>
<comment type="caution">
    <text evidence="2">The sequence shown here is derived from an EMBL/GenBank/DDBJ whole genome shotgun (WGS) entry which is preliminary data.</text>
</comment>
<feature type="transmembrane region" description="Helical" evidence="1">
    <location>
        <begin position="20"/>
        <end position="44"/>
    </location>
</feature>
<dbReference type="Proteomes" id="UP000094769">
    <property type="component" value="Unassembled WGS sequence"/>
</dbReference>
<keyword evidence="1" id="KW-1133">Transmembrane helix</keyword>
<evidence type="ECO:0000256" key="1">
    <source>
        <dbReference type="SAM" id="Phobius"/>
    </source>
</evidence>
<reference evidence="2 3" key="1">
    <citation type="submission" date="2016-06" db="EMBL/GenBank/DDBJ databases">
        <title>Genome sequence of endosymbiont of Candidatus Endolucinida thiodiazotropha.</title>
        <authorList>
            <person name="Poehlein A."/>
            <person name="Koenig S."/>
            <person name="Heiden S.E."/>
            <person name="Thuermer A."/>
            <person name="Voget S."/>
            <person name="Daniel R."/>
            <person name="Markert S."/>
            <person name="Gros O."/>
            <person name="Schweder T."/>
        </authorList>
    </citation>
    <scope>NUCLEOTIDE SEQUENCE [LARGE SCALE GENOMIC DNA]</scope>
    <source>
        <strain evidence="2 3">COS</strain>
    </source>
</reference>
<dbReference type="EMBL" id="MARB01000040">
    <property type="protein sequence ID" value="ODJ85679.1"/>
    <property type="molecule type" value="Genomic_DNA"/>
</dbReference>
<name>A0A7Z0VHH6_9GAMM</name>
<protein>
    <submittedName>
        <fullName evidence="2">Uncharacterized protein</fullName>
    </submittedName>
</protein>
<dbReference type="RefSeq" id="WP_154723224.1">
    <property type="nucleotide sequence ID" value="NZ_MARB01000040.1"/>
</dbReference>
<dbReference type="AlphaFoldDB" id="A0A7Z0VHH6"/>
<proteinExistence type="predicted"/>
<evidence type="ECO:0000313" key="3">
    <source>
        <dbReference type="Proteomes" id="UP000094769"/>
    </source>
</evidence>
<keyword evidence="3" id="KW-1185">Reference proteome</keyword>
<sequence>MRIPDYQTAELRRKNVRLAWGLAGLALFFLVTSFPFWTGIFRIVGTQAIQ</sequence>
<accession>A0A7Z0VHH6</accession>
<organism evidence="2 3">
    <name type="scientific">Candidatus Thiodiazotropha endolucinida</name>
    <dbReference type="NCBI Taxonomy" id="1655433"/>
    <lineage>
        <taxon>Bacteria</taxon>
        <taxon>Pseudomonadati</taxon>
        <taxon>Pseudomonadota</taxon>
        <taxon>Gammaproteobacteria</taxon>
        <taxon>Chromatiales</taxon>
        <taxon>Sedimenticolaceae</taxon>
        <taxon>Candidatus Thiodiazotropha</taxon>
    </lineage>
</organism>